<dbReference type="EMBL" id="BGPR01022393">
    <property type="protein sequence ID" value="GBN88645.1"/>
    <property type="molecule type" value="Genomic_DNA"/>
</dbReference>
<proteinExistence type="predicted"/>
<keyword evidence="3" id="KW-1185">Reference proteome</keyword>
<comment type="caution">
    <text evidence="2">The sequence shown here is derived from an EMBL/GenBank/DDBJ whole genome shotgun (WGS) entry which is preliminary data.</text>
</comment>
<reference evidence="2 3" key="1">
    <citation type="journal article" date="2019" name="Sci. Rep.">
        <title>Orb-weaving spider Araneus ventricosus genome elucidates the spidroin gene catalogue.</title>
        <authorList>
            <person name="Kono N."/>
            <person name="Nakamura H."/>
            <person name="Ohtoshi R."/>
            <person name="Moran D.A.P."/>
            <person name="Shinohara A."/>
            <person name="Yoshida Y."/>
            <person name="Fujiwara M."/>
            <person name="Mori M."/>
            <person name="Tomita M."/>
            <person name="Arakawa K."/>
        </authorList>
    </citation>
    <scope>NUCLEOTIDE SEQUENCE [LARGE SCALE GENOMIC DNA]</scope>
</reference>
<accession>A0A4Y2SNI2</accession>
<name>A0A4Y2SNI2_ARAVE</name>
<feature type="region of interest" description="Disordered" evidence="1">
    <location>
        <begin position="1"/>
        <end position="26"/>
    </location>
</feature>
<gene>
    <name evidence="2" type="ORF">AVEN_228990_1</name>
</gene>
<sequence length="106" mass="12367">MFRKRSRSSPFLPLNYGQSATRGGTNRKNPFYSAWNLFKLANRRLLWMSFTTSEQHTDARDSRILRDNEDVQELVGWFESHDPFYVSDFVMSISTGILGDETISCY</sequence>
<evidence type="ECO:0000313" key="3">
    <source>
        <dbReference type="Proteomes" id="UP000499080"/>
    </source>
</evidence>
<feature type="compositionally biased region" description="Polar residues" evidence="1">
    <location>
        <begin position="16"/>
        <end position="26"/>
    </location>
</feature>
<organism evidence="2 3">
    <name type="scientific">Araneus ventricosus</name>
    <name type="common">Orbweaver spider</name>
    <name type="synonym">Epeira ventricosa</name>
    <dbReference type="NCBI Taxonomy" id="182803"/>
    <lineage>
        <taxon>Eukaryota</taxon>
        <taxon>Metazoa</taxon>
        <taxon>Ecdysozoa</taxon>
        <taxon>Arthropoda</taxon>
        <taxon>Chelicerata</taxon>
        <taxon>Arachnida</taxon>
        <taxon>Araneae</taxon>
        <taxon>Araneomorphae</taxon>
        <taxon>Entelegynae</taxon>
        <taxon>Araneoidea</taxon>
        <taxon>Araneidae</taxon>
        <taxon>Araneus</taxon>
    </lineage>
</organism>
<protein>
    <submittedName>
        <fullName evidence="2">Uncharacterized protein</fullName>
    </submittedName>
</protein>
<dbReference type="OrthoDB" id="6753017at2759"/>
<evidence type="ECO:0000313" key="2">
    <source>
        <dbReference type="EMBL" id="GBN88645.1"/>
    </source>
</evidence>
<dbReference type="Proteomes" id="UP000499080">
    <property type="component" value="Unassembled WGS sequence"/>
</dbReference>
<dbReference type="AlphaFoldDB" id="A0A4Y2SNI2"/>
<evidence type="ECO:0000256" key="1">
    <source>
        <dbReference type="SAM" id="MobiDB-lite"/>
    </source>
</evidence>